<feature type="non-terminal residue" evidence="1">
    <location>
        <position position="1"/>
    </location>
</feature>
<organism evidence="1">
    <name type="scientific">uncultured Thermomicrobiales bacterium</name>
    <dbReference type="NCBI Taxonomy" id="1645740"/>
    <lineage>
        <taxon>Bacteria</taxon>
        <taxon>Pseudomonadati</taxon>
        <taxon>Thermomicrobiota</taxon>
        <taxon>Thermomicrobia</taxon>
        <taxon>Thermomicrobiales</taxon>
        <taxon>environmental samples</taxon>
    </lineage>
</organism>
<dbReference type="AlphaFoldDB" id="A0A6J4UTU6"/>
<gene>
    <name evidence="1" type="ORF">AVDCRST_MAG59-2386</name>
</gene>
<evidence type="ECO:0000313" key="1">
    <source>
        <dbReference type="EMBL" id="CAA9559713.1"/>
    </source>
</evidence>
<feature type="non-terminal residue" evidence="1">
    <location>
        <position position="54"/>
    </location>
</feature>
<proteinExistence type="predicted"/>
<dbReference type="EMBL" id="CADCWF010000155">
    <property type="protein sequence ID" value="CAA9559713.1"/>
    <property type="molecule type" value="Genomic_DNA"/>
</dbReference>
<reference evidence="1" key="1">
    <citation type="submission" date="2020-02" db="EMBL/GenBank/DDBJ databases">
        <authorList>
            <person name="Meier V. D."/>
        </authorList>
    </citation>
    <scope>NUCLEOTIDE SEQUENCE</scope>
    <source>
        <strain evidence="1">AVDCRST_MAG59</strain>
    </source>
</reference>
<sequence length="54" mass="5759">ALLDSGSVAFMPCLATPPSILPDRTWRVRGAIGGSVRIRDSCKPDQPPPRRGSV</sequence>
<name>A0A6J4UTU6_9BACT</name>
<accession>A0A6J4UTU6</accession>
<protein>
    <submittedName>
        <fullName evidence="1">Uncharacterized protein</fullName>
    </submittedName>
</protein>